<name>A0ABQ4X5Q2_9ASTR</name>
<dbReference type="Proteomes" id="UP001151760">
    <property type="component" value="Unassembled WGS sequence"/>
</dbReference>
<sequence length="724" mass="79032">MTSRPRTRIPSRPSLGLVIRAKVIENQIMAASAIIISSDSSDESVGSPPSRVILFGDIHTVIPSTSVVAPETSTIAPVISSIAPMVETTLVATPTGLYGLVPYTGFDSDSPDEMTSPKHISLLPAISPFICTDSSEAPDSSDRPPLQDPYIATVAYWRSRVTTRSSSSHEFPIAPVTALSEIRRRSATLIRPEEAIPFGRPYRTHLKGPRKLLTARKRVGPLPARRLASRHASPCSPDHHSSSSSSSSDSSPVHSLRLDVSDQAHSGSSTRDVSPRLCYPPRRAPRRSKAFRHWCAATLSTLYPPTTSESSSGDSSERPMHLSSHSAGPSRKRCRSPVDSAPLSMPVTGSLALTRADLSPPCKGFRDSYSSEASIEEDAEVGLTRTGVDMELGISDGDEVGDHVGIDHRDAKDDTEEYEADASAGDMAEVGINPMTAPSVEEEIVEPAGEVSPNSSDTRDGIVRTVEDTPVDLSDVVRDFYHHMSEVRVDRIVGIETAQRRLEADQLIASGDRARMAEMIYSLRLENLKVRAMLDIERDRVSSLRLHITMTNTRSGMTHAAIEEMIDQRVNAALEAHQVNQNLELGNGNDNGNGNGNDNGNGNGNDNGNGNGNGNHGGDNGDRNENHNVNGRGDRLVAKCTYQDFMRVNQQDLFNKRNRRVVCLIRGVEKWRLCSHQQTVPEKYQEKYATCTILDSTALHLTNLEEHTQENTSELMSAYSYVQE</sequence>
<comment type="caution">
    <text evidence="2">The sequence shown here is derived from an EMBL/GenBank/DDBJ whole genome shotgun (WGS) entry which is preliminary data.</text>
</comment>
<feature type="compositionally biased region" description="Polar residues" evidence="1">
    <location>
        <begin position="263"/>
        <end position="272"/>
    </location>
</feature>
<feature type="region of interest" description="Disordered" evidence="1">
    <location>
        <begin position="583"/>
        <end position="631"/>
    </location>
</feature>
<evidence type="ECO:0000256" key="1">
    <source>
        <dbReference type="SAM" id="MobiDB-lite"/>
    </source>
</evidence>
<protein>
    <submittedName>
        <fullName evidence="2">Uncharacterized protein</fullName>
    </submittedName>
</protein>
<feature type="compositionally biased region" description="Gly residues" evidence="1">
    <location>
        <begin position="589"/>
        <end position="618"/>
    </location>
</feature>
<accession>A0ABQ4X5Q2</accession>
<feature type="region of interest" description="Disordered" evidence="1">
    <location>
        <begin position="303"/>
        <end position="342"/>
    </location>
</feature>
<keyword evidence="3" id="KW-1185">Reference proteome</keyword>
<gene>
    <name evidence="2" type="ORF">Tco_0655326</name>
</gene>
<feature type="compositionally biased region" description="Low complexity" evidence="1">
    <location>
        <begin position="242"/>
        <end position="255"/>
    </location>
</feature>
<dbReference type="EMBL" id="BQNB010009228">
    <property type="protein sequence ID" value="GJS60542.1"/>
    <property type="molecule type" value="Genomic_DNA"/>
</dbReference>
<evidence type="ECO:0000313" key="3">
    <source>
        <dbReference type="Proteomes" id="UP001151760"/>
    </source>
</evidence>
<feature type="region of interest" description="Disordered" evidence="1">
    <location>
        <begin position="217"/>
        <end position="282"/>
    </location>
</feature>
<reference evidence="2" key="1">
    <citation type="journal article" date="2022" name="Int. J. Mol. Sci.">
        <title>Draft Genome of Tanacetum Coccineum: Genomic Comparison of Closely Related Tanacetum-Family Plants.</title>
        <authorList>
            <person name="Yamashiro T."/>
            <person name="Shiraishi A."/>
            <person name="Nakayama K."/>
            <person name="Satake H."/>
        </authorList>
    </citation>
    <scope>NUCLEOTIDE SEQUENCE</scope>
</reference>
<organism evidence="2 3">
    <name type="scientific">Tanacetum coccineum</name>
    <dbReference type="NCBI Taxonomy" id="301880"/>
    <lineage>
        <taxon>Eukaryota</taxon>
        <taxon>Viridiplantae</taxon>
        <taxon>Streptophyta</taxon>
        <taxon>Embryophyta</taxon>
        <taxon>Tracheophyta</taxon>
        <taxon>Spermatophyta</taxon>
        <taxon>Magnoliopsida</taxon>
        <taxon>eudicotyledons</taxon>
        <taxon>Gunneridae</taxon>
        <taxon>Pentapetalae</taxon>
        <taxon>asterids</taxon>
        <taxon>campanulids</taxon>
        <taxon>Asterales</taxon>
        <taxon>Asteraceae</taxon>
        <taxon>Asteroideae</taxon>
        <taxon>Anthemideae</taxon>
        <taxon>Anthemidinae</taxon>
        <taxon>Tanacetum</taxon>
    </lineage>
</organism>
<proteinExistence type="predicted"/>
<feature type="compositionally biased region" description="Basic and acidic residues" evidence="1">
    <location>
        <begin position="619"/>
        <end position="631"/>
    </location>
</feature>
<evidence type="ECO:0000313" key="2">
    <source>
        <dbReference type="EMBL" id="GJS60542.1"/>
    </source>
</evidence>
<reference evidence="2" key="2">
    <citation type="submission" date="2022-01" db="EMBL/GenBank/DDBJ databases">
        <authorList>
            <person name="Yamashiro T."/>
            <person name="Shiraishi A."/>
            <person name="Satake H."/>
            <person name="Nakayama K."/>
        </authorList>
    </citation>
    <scope>NUCLEOTIDE SEQUENCE</scope>
</reference>